<evidence type="ECO:0000313" key="3">
    <source>
        <dbReference type="Proteomes" id="UP001519306"/>
    </source>
</evidence>
<dbReference type="InterPro" id="IPR036390">
    <property type="entry name" value="WH_DNA-bd_sf"/>
</dbReference>
<evidence type="ECO:0000313" key="2">
    <source>
        <dbReference type="EMBL" id="MBP2025320.1"/>
    </source>
</evidence>
<dbReference type="Proteomes" id="UP001519306">
    <property type="component" value="Unassembled WGS sequence"/>
</dbReference>
<dbReference type="Pfam" id="PF02082">
    <property type="entry name" value="Rrf2"/>
    <property type="match status" value="1"/>
</dbReference>
<reference evidence="2 3" key="1">
    <citation type="submission" date="2021-03" db="EMBL/GenBank/DDBJ databases">
        <title>Genomic Encyclopedia of Type Strains, Phase IV (KMG-IV): sequencing the most valuable type-strain genomes for metagenomic binning, comparative biology and taxonomic classification.</title>
        <authorList>
            <person name="Goeker M."/>
        </authorList>
    </citation>
    <scope>NUCLEOTIDE SEQUENCE [LARGE SCALE GENOMIC DNA]</scope>
    <source>
        <strain evidence="2 3">DSM 27563</strain>
    </source>
</reference>
<dbReference type="PROSITE" id="PS51197">
    <property type="entry name" value="HTH_RRF2_2"/>
    <property type="match status" value="1"/>
</dbReference>
<dbReference type="EMBL" id="JAGGLJ010000006">
    <property type="protein sequence ID" value="MBP2025320.1"/>
    <property type="molecule type" value="Genomic_DNA"/>
</dbReference>
<dbReference type="InterPro" id="IPR000944">
    <property type="entry name" value="Tscrpt_reg_Rrf2"/>
</dbReference>
<dbReference type="InterPro" id="IPR036388">
    <property type="entry name" value="WH-like_DNA-bd_sf"/>
</dbReference>
<keyword evidence="1" id="KW-0238">DNA-binding</keyword>
<keyword evidence="3" id="KW-1185">Reference proteome</keyword>
<organism evidence="2 3">
    <name type="scientific">Peptoniphilus stercorisuis</name>
    <dbReference type="NCBI Taxonomy" id="1436965"/>
    <lineage>
        <taxon>Bacteria</taxon>
        <taxon>Bacillati</taxon>
        <taxon>Bacillota</taxon>
        <taxon>Tissierellia</taxon>
        <taxon>Tissierellales</taxon>
        <taxon>Peptoniphilaceae</taxon>
        <taxon>Peptoniphilus</taxon>
    </lineage>
</organism>
<dbReference type="SUPFAM" id="SSF46785">
    <property type="entry name" value="Winged helix' DNA-binding domain"/>
    <property type="match status" value="1"/>
</dbReference>
<sequence length="131" mass="14390">MKLSTKGRYGLMAMYRLKLNYGSGPMPISDIAKLEQLSESYLEQLFTQLKKNDLVKSVRGAGGGYELTRDPNEIKIGQILKALEGDMALSCASMSTKPECRNGSSCATKGILDKLQNEMEKVLDSMSLADM</sequence>
<name>A0ABS4KD70_9FIRM</name>
<protein>
    <submittedName>
        <fullName evidence="2">Rrf2 family protein</fullName>
    </submittedName>
</protein>
<evidence type="ECO:0000256" key="1">
    <source>
        <dbReference type="ARBA" id="ARBA00023125"/>
    </source>
</evidence>
<dbReference type="Gene3D" id="1.10.10.10">
    <property type="entry name" value="Winged helix-like DNA-binding domain superfamily/Winged helix DNA-binding domain"/>
    <property type="match status" value="1"/>
</dbReference>
<gene>
    <name evidence="2" type="ORF">J2Z71_000850</name>
</gene>
<accession>A0ABS4KD70</accession>
<dbReference type="PANTHER" id="PTHR33221:SF5">
    <property type="entry name" value="HTH-TYPE TRANSCRIPTIONAL REGULATOR ISCR"/>
    <property type="match status" value="1"/>
</dbReference>
<dbReference type="RefSeq" id="WP_210060607.1">
    <property type="nucleotide sequence ID" value="NZ_JAGGLJ010000006.1"/>
</dbReference>
<dbReference type="PANTHER" id="PTHR33221">
    <property type="entry name" value="WINGED HELIX-TURN-HELIX TRANSCRIPTIONAL REGULATOR, RRF2 FAMILY"/>
    <property type="match status" value="1"/>
</dbReference>
<proteinExistence type="predicted"/>
<comment type="caution">
    <text evidence="2">The sequence shown here is derived from an EMBL/GenBank/DDBJ whole genome shotgun (WGS) entry which is preliminary data.</text>
</comment>
<dbReference type="NCBIfam" id="TIGR00738">
    <property type="entry name" value="rrf2_super"/>
    <property type="match status" value="1"/>
</dbReference>